<protein>
    <recommendedName>
        <fullName evidence="1">INPP5B PH domain-containing protein</fullName>
    </recommendedName>
</protein>
<dbReference type="Ensembl" id="ENSNBRT00000012644.1">
    <property type="protein sequence ID" value="ENSNBRP00000012290.1"/>
    <property type="gene ID" value="ENSNBRG00000009581.1"/>
</dbReference>
<dbReference type="AlphaFoldDB" id="A0A3Q4GR99"/>
<dbReference type="Proteomes" id="UP000261580">
    <property type="component" value="Unassembled WGS sequence"/>
</dbReference>
<dbReference type="InterPro" id="IPR031896">
    <property type="entry name" value="INPP5B_PH_dom"/>
</dbReference>
<reference evidence="2" key="1">
    <citation type="submission" date="2025-08" db="UniProtKB">
        <authorList>
            <consortium name="Ensembl"/>
        </authorList>
    </citation>
    <scope>IDENTIFICATION</scope>
</reference>
<name>A0A3Q4GR99_NEOBR</name>
<feature type="domain" description="INPP5B PH" evidence="1">
    <location>
        <begin position="1"/>
        <end position="126"/>
    </location>
</feature>
<dbReference type="Gene3D" id="2.30.29.110">
    <property type="match status" value="1"/>
</dbReference>
<organism evidence="2 3">
    <name type="scientific">Neolamprologus brichardi</name>
    <name type="common">Fairy cichlid</name>
    <name type="synonym">Lamprologus brichardi</name>
    <dbReference type="NCBI Taxonomy" id="32507"/>
    <lineage>
        <taxon>Eukaryota</taxon>
        <taxon>Metazoa</taxon>
        <taxon>Chordata</taxon>
        <taxon>Craniata</taxon>
        <taxon>Vertebrata</taxon>
        <taxon>Euteleostomi</taxon>
        <taxon>Actinopterygii</taxon>
        <taxon>Neopterygii</taxon>
        <taxon>Teleostei</taxon>
        <taxon>Neoteleostei</taxon>
        <taxon>Acanthomorphata</taxon>
        <taxon>Ovalentaria</taxon>
        <taxon>Cichlomorphae</taxon>
        <taxon>Cichliformes</taxon>
        <taxon>Cichlidae</taxon>
        <taxon>African cichlids</taxon>
        <taxon>Pseudocrenilabrinae</taxon>
        <taxon>Lamprologini</taxon>
        <taxon>Neolamprologus</taxon>
    </lineage>
</organism>
<dbReference type="OMA" id="ESANEHR"/>
<dbReference type="Pfam" id="PF16776">
    <property type="entry name" value="INPP5B_PH"/>
    <property type="match status" value="1"/>
</dbReference>
<proteinExistence type="predicted"/>
<keyword evidence="3" id="KW-1185">Reference proteome</keyword>
<dbReference type="Bgee" id="ENSNBRG00000009581">
    <property type="expression patterns" value="Expressed in skeletal muscle tissue and 6 other cell types or tissues"/>
</dbReference>
<evidence type="ECO:0000259" key="1">
    <source>
        <dbReference type="Pfam" id="PF16776"/>
    </source>
</evidence>
<sequence>MDQSVAIQETLEREENCIMAVQCDVLFDDTTESRLLGLVESANEHRIFIYTHRRMAITADDVLLEAIIPISVDFAVVTVSSPEELVVVADTRVRISYKDEELDLKLPFGSNSRLFLSEVNKAWTQVLDYQ</sequence>
<dbReference type="GeneTree" id="ENSGT00940000178211"/>
<evidence type="ECO:0000313" key="2">
    <source>
        <dbReference type="Ensembl" id="ENSNBRP00000012290.1"/>
    </source>
</evidence>
<reference evidence="2" key="2">
    <citation type="submission" date="2025-09" db="UniProtKB">
        <authorList>
            <consortium name="Ensembl"/>
        </authorList>
    </citation>
    <scope>IDENTIFICATION</scope>
</reference>
<dbReference type="STRING" id="32507.ENSNBRP00000012290"/>
<evidence type="ECO:0000313" key="3">
    <source>
        <dbReference type="Proteomes" id="UP000261580"/>
    </source>
</evidence>
<accession>A0A3Q4GR99</accession>